<organism evidence="6 7">
    <name type="scientific">Dothistroma septosporum (strain NZE10 / CBS 128990)</name>
    <name type="common">Red band needle blight fungus</name>
    <name type="synonym">Mycosphaerella pini</name>
    <dbReference type="NCBI Taxonomy" id="675120"/>
    <lineage>
        <taxon>Eukaryota</taxon>
        <taxon>Fungi</taxon>
        <taxon>Dikarya</taxon>
        <taxon>Ascomycota</taxon>
        <taxon>Pezizomycotina</taxon>
        <taxon>Dothideomycetes</taxon>
        <taxon>Dothideomycetidae</taxon>
        <taxon>Mycosphaerellales</taxon>
        <taxon>Mycosphaerellaceae</taxon>
        <taxon>Dothistroma</taxon>
    </lineage>
</organism>
<name>N1Q033_DOTSN</name>
<sequence length="619" mass="64708">MDSKSEAPVNGDTTPKQQEATGSEQAAAGDAQSSNSGTPTSAAASGSTPAPSRPASASRPSSAARGRGGITSKPKFVGRRSQTARQELEQAEVKKKAAEAAAAAEEAKWNAREAKRFGYGRGGGDRGRGGRGRGRGRGGHMADSNRPREEPVPSGPFSGGQAAHDAASRKYGSSGGGGGGGSGPVSGGGGGGPGNRSGYSGGGRSGGGGGGGGSGIKSESGVDSITGGMRIKAEDGGYISSDDDDADAKQQGPKANIDRLQVIDLEEQESQNAMVPVRLSRVPHKDRTIGLSAEDEGLFDSSDQADGANDKKKGKQRVKDVVVTGSTRKSKRPTAYSSSDTDGETQIKEEPADDEVQTRPATPEPVLSNEPIAQRPMSSPESRRKAKDRLKASADATHQDDEYFVSAPAPRFQTQAEKDEWERLQDDMRQLRKELGALVPPSALNPPVAPGDTAMPESTPALEKAKQIQAEREQHVYLFQFPPVLPSLKPVLVKTDPETTEDAHPGGGPMEVDQEPEEITDDDPAYAQPKLPSGSVGKLRIHKSGKATLDWGGTPLVVAKGADATFLQNVMIGELPDVKPPRDAKDPPVDTRNLSARGLGMGQIRGKFVVTPDWVEILK</sequence>
<dbReference type="PANTHER" id="PTHR13408:SF0">
    <property type="entry name" value="DNA-DIRECTED RNA POLYMERASE III SUBUNIT RPC4"/>
    <property type="match status" value="1"/>
</dbReference>
<feature type="region of interest" description="Disordered" evidence="5">
    <location>
        <begin position="437"/>
        <end position="468"/>
    </location>
</feature>
<feature type="compositionally biased region" description="Basic and acidic residues" evidence="5">
    <location>
        <begin position="389"/>
        <end position="401"/>
    </location>
</feature>
<evidence type="ECO:0000256" key="3">
    <source>
        <dbReference type="ARBA" id="ARBA00023163"/>
    </source>
</evidence>
<feature type="compositionally biased region" description="Basic and acidic residues" evidence="5">
    <location>
        <begin position="576"/>
        <end position="589"/>
    </location>
</feature>
<dbReference type="eggNOG" id="KOG3122">
    <property type="taxonomic scope" value="Eukaryota"/>
</dbReference>
<feature type="compositionally biased region" description="Basic and acidic residues" evidence="5">
    <location>
        <begin position="86"/>
        <end position="98"/>
    </location>
</feature>
<keyword evidence="3" id="KW-0804">Transcription</keyword>
<feature type="compositionally biased region" description="Low complexity" evidence="5">
    <location>
        <begin position="33"/>
        <end position="65"/>
    </location>
</feature>
<keyword evidence="7" id="KW-1185">Reference proteome</keyword>
<accession>N1Q033</accession>
<evidence type="ECO:0000313" key="7">
    <source>
        <dbReference type="Proteomes" id="UP000016933"/>
    </source>
</evidence>
<evidence type="ECO:0000256" key="5">
    <source>
        <dbReference type="SAM" id="MobiDB-lite"/>
    </source>
</evidence>
<dbReference type="OrthoDB" id="5836119at2759"/>
<protein>
    <submittedName>
        <fullName evidence="6">Uncharacterized protein</fullName>
    </submittedName>
</protein>
<evidence type="ECO:0000256" key="4">
    <source>
        <dbReference type="ARBA" id="ARBA00023242"/>
    </source>
</evidence>
<feature type="region of interest" description="Disordered" evidence="5">
    <location>
        <begin position="576"/>
        <end position="596"/>
    </location>
</feature>
<dbReference type="Pfam" id="PF05132">
    <property type="entry name" value="RNA_pol_Rpc4"/>
    <property type="match status" value="1"/>
</dbReference>
<evidence type="ECO:0000256" key="1">
    <source>
        <dbReference type="ARBA" id="ARBA00004123"/>
    </source>
</evidence>
<dbReference type="HOGENOM" id="CLU_024330_0_0_1"/>
<dbReference type="InterPro" id="IPR007811">
    <property type="entry name" value="RPC4"/>
</dbReference>
<feature type="compositionally biased region" description="Basic and acidic residues" evidence="5">
    <location>
        <begin position="495"/>
        <end position="504"/>
    </location>
</feature>
<keyword evidence="2" id="KW-0240">DNA-directed RNA polymerase</keyword>
<dbReference type="Proteomes" id="UP000016933">
    <property type="component" value="Unassembled WGS sequence"/>
</dbReference>
<dbReference type="GO" id="GO:0005666">
    <property type="term" value="C:RNA polymerase III complex"/>
    <property type="evidence" value="ECO:0007669"/>
    <property type="project" value="InterPro"/>
</dbReference>
<feature type="compositionally biased region" description="Polar residues" evidence="5">
    <location>
        <begin position="11"/>
        <end position="24"/>
    </location>
</feature>
<comment type="subcellular location">
    <subcellularLocation>
        <location evidence="1">Nucleus</location>
    </subcellularLocation>
</comment>
<dbReference type="GO" id="GO:0042797">
    <property type="term" value="P:tRNA transcription by RNA polymerase III"/>
    <property type="evidence" value="ECO:0007669"/>
    <property type="project" value="TreeGrafter"/>
</dbReference>
<feature type="compositionally biased region" description="Acidic residues" evidence="5">
    <location>
        <begin position="512"/>
        <end position="524"/>
    </location>
</feature>
<dbReference type="OMA" id="LQFPPMT"/>
<evidence type="ECO:0000256" key="2">
    <source>
        <dbReference type="ARBA" id="ARBA00022478"/>
    </source>
</evidence>
<dbReference type="PANTHER" id="PTHR13408">
    <property type="entry name" value="DNA-DIRECTED RNA POLYMERASE III"/>
    <property type="match status" value="1"/>
</dbReference>
<dbReference type="STRING" id="675120.N1Q033"/>
<dbReference type="AlphaFoldDB" id="N1Q033"/>
<reference evidence="6 7" key="2">
    <citation type="journal article" date="2012" name="PLoS Pathog.">
        <title>Diverse lifestyles and strategies of plant pathogenesis encoded in the genomes of eighteen Dothideomycetes fungi.</title>
        <authorList>
            <person name="Ohm R.A."/>
            <person name="Feau N."/>
            <person name="Henrissat B."/>
            <person name="Schoch C.L."/>
            <person name="Horwitz B.A."/>
            <person name="Barry K.W."/>
            <person name="Condon B.J."/>
            <person name="Copeland A.C."/>
            <person name="Dhillon B."/>
            <person name="Glaser F."/>
            <person name="Hesse C.N."/>
            <person name="Kosti I."/>
            <person name="LaButti K."/>
            <person name="Lindquist E.A."/>
            <person name="Lucas S."/>
            <person name="Salamov A.A."/>
            <person name="Bradshaw R.E."/>
            <person name="Ciuffetti L."/>
            <person name="Hamelin R.C."/>
            <person name="Kema G.H.J."/>
            <person name="Lawrence C."/>
            <person name="Scott J.A."/>
            <person name="Spatafora J.W."/>
            <person name="Turgeon B.G."/>
            <person name="de Wit P.J.G.M."/>
            <person name="Zhong S."/>
            <person name="Goodwin S.B."/>
            <person name="Grigoriev I.V."/>
        </authorList>
    </citation>
    <scope>NUCLEOTIDE SEQUENCE [LARGE SCALE GENOMIC DNA]</scope>
    <source>
        <strain evidence="7">NZE10 / CBS 128990</strain>
    </source>
</reference>
<proteinExistence type="predicted"/>
<dbReference type="EMBL" id="KB446536">
    <property type="protein sequence ID" value="EME48015.1"/>
    <property type="molecule type" value="Genomic_DNA"/>
</dbReference>
<gene>
    <name evidence="6" type="ORF">DOTSEDRAFT_69821</name>
</gene>
<feature type="region of interest" description="Disordered" evidence="5">
    <location>
        <begin position="495"/>
        <end position="538"/>
    </location>
</feature>
<reference evidence="7" key="1">
    <citation type="journal article" date="2012" name="PLoS Genet.">
        <title>The genomes of the fungal plant pathogens Cladosporium fulvum and Dothistroma septosporum reveal adaptation to different hosts and lifestyles but also signatures of common ancestry.</title>
        <authorList>
            <person name="de Wit P.J.G.M."/>
            <person name="van der Burgt A."/>
            <person name="Oekmen B."/>
            <person name="Stergiopoulos I."/>
            <person name="Abd-Elsalam K.A."/>
            <person name="Aerts A.L."/>
            <person name="Bahkali A.H."/>
            <person name="Beenen H.G."/>
            <person name="Chettri P."/>
            <person name="Cox M.P."/>
            <person name="Datema E."/>
            <person name="de Vries R.P."/>
            <person name="Dhillon B."/>
            <person name="Ganley A.R."/>
            <person name="Griffiths S.A."/>
            <person name="Guo Y."/>
            <person name="Hamelin R.C."/>
            <person name="Henrissat B."/>
            <person name="Kabir M.S."/>
            <person name="Jashni M.K."/>
            <person name="Kema G."/>
            <person name="Klaubauf S."/>
            <person name="Lapidus A."/>
            <person name="Levasseur A."/>
            <person name="Lindquist E."/>
            <person name="Mehrabi R."/>
            <person name="Ohm R.A."/>
            <person name="Owen T.J."/>
            <person name="Salamov A."/>
            <person name="Schwelm A."/>
            <person name="Schijlen E."/>
            <person name="Sun H."/>
            <person name="van den Burg H.A."/>
            <person name="van Ham R.C.H.J."/>
            <person name="Zhang S."/>
            <person name="Goodwin S.B."/>
            <person name="Grigoriev I.V."/>
            <person name="Collemare J."/>
            <person name="Bradshaw R.E."/>
        </authorList>
    </citation>
    <scope>NUCLEOTIDE SEQUENCE [LARGE SCALE GENOMIC DNA]</scope>
    <source>
        <strain evidence="7">NZE10 / CBS 128990</strain>
    </source>
</reference>
<dbReference type="GO" id="GO:0003677">
    <property type="term" value="F:DNA binding"/>
    <property type="evidence" value="ECO:0007669"/>
    <property type="project" value="InterPro"/>
</dbReference>
<keyword evidence="4" id="KW-0539">Nucleus</keyword>
<feature type="region of interest" description="Disordered" evidence="5">
    <location>
        <begin position="1"/>
        <end position="420"/>
    </location>
</feature>
<feature type="compositionally biased region" description="Basic and acidic residues" evidence="5">
    <location>
        <begin position="105"/>
        <end position="116"/>
    </location>
</feature>
<feature type="compositionally biased region" description="Gly residues" evidence="5">
    <location>
        <begin position="173"/>
        <end position="215"/>
    </location>
</feature>
<feature type="compositionally biased region" description="Basic residues" evidence="5">
    <location>
        <begin position="129"/>
        <end position="138"/>
    </location>
</feature>
<evidence type="ECO:0000313" key="6">
    <source>
        <dbReference type="EMBL" id="EME48015.1"/>
    </source>
</evidence>